<sequence length="222" mass="24321">MGRQDLAARVDDLLPQTQCGQCDYAGCRPYADAIAAGEAEINQCPPGGQRTIAALAELLGRDPLPLNPDHGVEERQPTVVWIDESQCIGCALCIKACPVDAIVGAAKRMHTVIESECTGCDLCIPPCPVDCIHVRVTADTMPPPDKALERAHHARRRYRNRQQRLTRLQHEREQRRADKKAAIAPIPDAATARGKDERQAVIQAAIARTRARRARLRGGDSD</sequence>
<evidence type="ECO:0000313" key="15">
    <source>
        <dbReference type="Proteomes" id="UP001205843"/>
    </source>
</evidence>
<reference evidence="14" key="1">
    <citation type="submission" date="2022-03" db="EMBL/GenBank/DDBJ databases">
        <title>Genomic Encyclopedia of Type Strains, Phase III (KMG-III): the genomes of soil and plant-associated and newly described type strains.</title>
        <authorList>
            <person name="Whitman W."/>
        </authorList>
    </citation>
    <scope>NUCLEOTIDE SEQUENCE</scope>
    <source>
        <strain evidence="14">ANL 6-2</strain>
    </source>
</reference>
<keyword evidence="9" id="KW-0408">Iron</keyword>
<dbReference type="NCBIfam" id="TIGR01944">
    <property type="entry name" value="rnfB"/>
    <property type="match status" value="1"/>
</dbReference>
<proteinExistence type="predicted"/>
<evidence type="ECO:0000259" key="13">
    <source>
        <dbReference type="PROSITE" id="PS51656"/>
    </source>
</evidence>
<feature type="domain" description="4Fe-4S" evidence="13">
    <location>
        <begin position="2"/>
        <end position="61"/>
    </location>
</feature>
<evidence type="ECO:0000256" key="2">
    <source>
        <dbReference type="ARBA" id="ARBA00022475"/>
    </source>
</evidence>
<dbReference type="GO" id="GO:0046872">
    <property type="term" value="F:metal ion binding"/>
    <property type="evidence" value="ECO:0007669"/>
    <property type="project" value="UniProtKB-KW"/>
</dbReference>
<keyword evidence="6" id="KW-0677">Repeat</keyword>
<keyword evidence="10" id="KW-0411">Iron-sulfur</keyword>
<dbReference type="GO" id="GO:0009055">
    <property type="term" value="F:electron transfer activity"/>
    <property type="evidence" value="ECO:0007669"/>
    <property type="project" value="InterPro"/>
</dbReference>
<keyword evidence="5" id="KW-0479">Metal-binding</keyword>
<keyword evidence="3" id="KW-0004">4Fe-4S</keyword>
<evidence type="ECO:0000313" key="14">
    <source>
        <dbReference type="EMBL" id="MCP1673690.1"/>
    </source>
</evidence>
<evidence type="ECO:0000256" key="5">
    <source>
        <dbReference type="ARBA" id="ARBA00022723"/>
    </source>
</evidence>
<gene>
    <name evidence="14" type="ORF">J2T57_000789</name>
</gene>
<feature type="domain" description="4Fe-4S ferredoxin-type" evidence="12">
    <location>
        <begin position="108"/>
        <end position="137"/>
    </location>
</feature>
<dbReference type="PROSITE" id="PS00198">
    <property type="entry name" value="4FE4S_FER_1"/>
    <property type="match status" value="2"/>
</dbReference>
<dbReference type="Gene3D" id="1.10.15.40">
    <property type="entry name" value="Electron transport complex subunit B, putative Fe-S cluster"/>
    <property type="match status" value="1"/>
</dbReference>
<dbReference type="SUPFAM" id="SSF54862">
    <property type="entry name" value="4Fe-4S ferredoxins"/>
    <property type="match status" value="1"/>
</dbReference>
<organism evidence="14 15">
    <name type="scientific">Natronocella acetinitrilica</name>
    <dbReference type="NCBI Taxonomy" id="414046"/>
    <lineage>
        <taxon>Bacteria</taxon>
        <taxon>Pseudomonadati</taxon>
        <taxon>Pseudomonadota</taxon>
        <taxon>Gammaproteobacteria</taxon>
        <taxon>Chromatiales</taxon>
        <taxon>Ectothiorhodospiraceae</taxon>
        <taxon>Natronocella</taxon>
    </lineage>
</organism>
<dbReference type="InterPro" id="IPR050294">
    <property type="entry name" value="RnfB_subfamily"/>
</dbReference>
<evidence type="ECO:0000256" key="10">
    <source>
        <dbReference type="ARBA" id="ARBA00023014"/>
    </source>
</evidence>
<evidence type="ECO:0000256" key="7">
    <source>
        <dbReference type="ARBA" id="ARBA00022967"/>
    </source>
</evidence>
<accession>A0AAE3G0U5</accession>
<protein>
    <submittedName>
        <fullName evidence="14">Electron transport complex protein RnfB</fullName>
    </submittedName>
</protein>
<feature type="domain" description="4Fe-4S ferredoxin-type" evidence="12">
    <location>
        <begin position="78"/>
        <end position="107"/>
    </location>
</feature>
<keyword evidence="2" id="KW-1003">Cell membrane</keyword>
<dbReference type="PROSITE" id="PS51379">
    <property type="entry name" value="4FE4S_FER_2"/>
    <property type="match status" value="2"/>
</dbReference>
<dbReference type="Proteomes" id="UP001205843">
    <property type="component" value="Unassembled WGS sequence"/>
</dbReference>
<keyword evidence="11" id="KW-0472">Membrane</keyword>
<keyword evidence="15" id="KW-1185">Reference proteome</keyword>
<evidence type="ECO:0000259" key="12">
    <source>
        <dbReference type="PROSITE" id="PS51379"/>
    </source>
</evidence>
<evidence type="ECO:0000256" key="3">
    <source>
        <dbReference type="ARBA" id="ARBA00022485"/>
    </source>
</evidence>
<evidence type="ECO:0000256" key="9">
    <source>
        <dbReference type="ARBA" id="ARBA00023004"/>
    </source>
</evidence>
<evidence type="ECO:0000256" key="1">
    <source>
        <dbReference type="ARBA" id="ARBA00022448"/>
    </source>
</evidence>
<dbReference type="PROSITE" id="PS51656">
    <property type="entry name" value="4FE4S"/>
    <property type="match status" value="1"/>
</dbReference>
<dbReference type="Pfam" id="PF14697">
    <property type="entry name" value="Fer4_21"/>
    <property type="match status" value="1"/>
</dbReference>
<dbReference type="Pfam" id="PF04060">
    <property type="entry name" value="FeS"/>
    <property type="match status" value="1"/>
</dbReference>
<evidence type="ECO:0000256" key="6">
    <source>
        <dbReference type="ARBA" id="ARBA00022737"/>
    </source>
</evidence>
<evidence type="ECO:0000256" key="11">
    <source>
        <dbReference type="ARBA" id="ARBA00023136"/>
    </source>
</evidence>
<keyword evidence="4" id="KW-0997">Cell inner membrane</keyword>
<evidence type="ECO:0000256" key="4">
    <source>
        <dbReference type="ARBA" id="ARBA00022519"/>
    </source>
</evidence>
<dbReference type="InterPro" id="IPR007202">
    <property type="entry name" value="4Fe-4S_dom"/>
</dbReference>
<dbReference type="Gene3D" id="3.30.70.20">
    <property type="match status" value="1"/>
</dbReference>
<dbReference type="PANTHER" id="PTHR42859:SF3">
    <property type="entry name" value="ION-TRANSLOCATING OXIDOREDUCTASE COMPLEX SUBUNIT B"/>
    <property type="match status" value="1"/>
</dbReference>
<dbReference type="AlphaFoldDB" id="A0AAE3G0U5"/>
<dbReference type="InterPro" id="IPR017900">
    <property type="entry name" value="4Fe4S_Fe_S_CS"/>
</dbReference>
<name>A0AAE3G0U5_9GAMM</name>
<keyword evidence="7" id="KW-1278">Translocase</keyword>
<dbReference type="InterPro" id="IPR017896">
    <property type="entry name" value="4Fe4S_Fe-S-bd"/>
</dbReference>
<dbReference type="EMBL" id="JALJXV010000002">
    <property type="protein sequence ID" value="MCP1673690.1"/>
    <property type="molecule type" value="Genomic_DNA"/>
</dbReference>
<dbReference type="InterPro" id="IPR010207">
    <property type="entry name" value="Elect_transpt_cplx_RnfB/RsxB"/>
</dbReference>
<evidence type="ECO:0000256" key="8">
    <source>
        <dbReference type="ARBA" id="ARBA00022982"/>
    </source>
</evidence>
<keyword evidence="8" id="KW-0249">Electron transport</keyword>
<keyword evidence="1" id="KW-0813">Transport</keyword>
<comment type="caution">
    <text evidence="14">The sequence shown here is derived from an EMBL/GenBank/DDBJ whole genome shotgun (WGS) entry which is preliminary data.</text>
</comment>
<dbReference type="PANTHER" id="PTHR42859">
    <property type="entry name" value="OXIDOREDUCTASE"/>
    <property type="match status" value="1"/>
</dbReference>
<dbReference type="GO" id="GO:0051539">
    <property type="term" value="F:4 iron, 4 sulfur cluster binding"/>
    <property type="evidence" value="ECO:0007669"/>
    <property type="project" value="UniProtKB-KW"/>
</dbReference>